<gene>
    <name evidence="2" type="ORF">Adt_27145</name>
</gene>
<dbReference type="AlphaFoldDB" id="A0ABD1RSW5"/>
<organism evidence="2 3">
    <name type="scientific">Abeliophyllum distichum</name>
    <dbReference type="NCBI Taxonomy" id="126358"/>
    <lineage>
        <taxon>Eukaryota</taxon>
        <taxon>Viridiplantae</taxon>
        <taxon>Streptophyta</taxon>
        <taxon>Embryophyta</taxon>
        <taxon>Tracheophyta</taxon>
        <taxon>Spermatophyta</taxon>
        <taxon>Magnoliopsida</taxon>
        <taxon>eudicotyledons</taxon>
        <taxon>Gunneridae</taxon>
        <taxon>Pentapetalae</taxon>
        <taxon>asterids</taxon>
        <taxon>lamiids</taxon>
        <taxon>Lamiales</taxon>
        <taxon>Oleaceae</taxon>
        <taxon>Forsythieae</taxon>
        <taxon>Abeliophyllum</taxon>
    </lineage>
</organism>
<sequence length="240" mass="27412">MANVISHKGDGAGDSPHQPPHWLDAFCESAPPSKRQSISQGINLENVWQANGNRPFPIAFDNVEHIIQPIRNNAKYITCLVGSQVRFTMTPCYPHRQRFQRSSEHGYIVSSRATLIFRAISRPTSTRRPSRLYGEMSDWQKCIDFFTSPTFMEWCTKNKSNRGKAKYPIVQGLKNFSATRYIEVQTGFEGHLSLLRFDRCIEGSIRNIPSVLWRSHNDDPWFAMYEAQLPNGVGNSTSEE</sequence>
<accession>A0ABD1RSW5</accession>
<dbReference type="Proteomes" id="UP001604336">
    <property type="component" value="Unassembled WGS sequence"/>
</dbReference>
<reference evidence="3" key="1">
    <citation type="submission" date="2024-07" db="EMBL/GenBank/DDBJ databases">
        <title>Two chromosome-level genome assemblies of Korean endemic species Abeliophyllum distichum and Forsythia ovata (Oleaceae).</title>
        <authorList>
            <person name="Jang H."/>
        </authorList>
    </citation>
    <scope>NUCLEOTIDE SEQUENCE [LARGE SCALE GENOMIC DNA]</scope>
</reference>
<name>A0ABD1RSW5_9LAMI</name>
<keyword evidence="3" id="KW-1185">Reference proteome</keyword>
<dbReference type="EMBL" id="JBFOLK010000008">
    <property type="protein sequence ID" value="KAL2491517.1"/>
    <property type="molecule type" value="Genomic_DNA"/>
</dbReference>
<protein>
    <submittedName>
        <fullName evidence="2">Uncharacterized protein</fullName>
    </submittedName>
</protein>
<comment type="caution">
    <text evidence="2">The sequence shown here is derived from an EMBL/GenBank/DDBJ whole genome shotgun (WGS) entry which is preliminary data.</text>
</comment>
<evidence type="ECO:0000313" key="2">
    <source>
        <dbReference type="EMBL" id="KAL2491517.1"/>
    </source>
</evidence>
<evidence type="ECO:0000313" key="3">
    <source>
        <dbReference type="Proteomes" id="UP001604336"/>
    </source>
</evidence>
<proteinExistence type="predicted"/>
<evidence type="ECO:0000256" key="1">
    <source>
        <dbReference type="SAM" id="MobiDB-lite"/>
    </source>
</evidence>
<feature type="region of interest" description="Disordered" evidence="1">
    <location>
        <begin position="1"/>
        <end position="22"/>
    </location>
</feature>